<evidence type="ECO:0000256" key="2">
    <source>
        <dbReference type="SAM" id="Phobius"/>
    </source>
</evidence>
<name>A0AAE1YTV8_9LAMI</name>
<reference evidence="4" key="2">
    <citation type="journal article" date="2024" name="Plant">
        <title>Genomic evolution and insights into agronomic trait innovations of Sesamum species.</title>
        <authorList>
            <person name="Miao H."/>
            <person name="Wang L."/>
            <person name="Qu L."/>
            <person name="Liu H."/>
            <person name="Sun Y."/>
            <person name="Le M."/>
            <person name="Wang Q."/>
            <person name="Wei S."/>
            <person name="Zheng Y."/>
            <person name="Lin W."/>
            <person name="Duan Y."/>
            <person name="Cao H."/>
            <person name="Xiong S."/>
            <person name="Wang X."/>
            <person name="Wei L."/>
            <person name="Li C."/>
            <person name="Ma Q."/>
            <person name="Ju M."/>
            <person name="Zhao R."/>
            <person name="Li G."/>
            <person name="Mu C."/>
            <person name="Tian Q."/>
            <person name="Mei H."/>
            <person name="Zhang T."/>
            <person name="Gao T."/>
            <person name="Zhang H."/>
        </authorList>
    </citation>
    <scope>NUCLEOTIDE SEQUENCE</scope>
    <source>
        <strain evidence="4">3651</strain>
    </source>
</reference>
<accession>A0AAE1YTV8</accession>
<dbReference type="PANTHER" id="PTHR46038:SF13">
    <property type="entry name" value="GLYCOSYLTRANSFERASE"/>
    <property type="match status" value="1"/>
</dbReference>
<evidence type="ECO:0000259" key="3">
    <source>
        <dbReference type="Pfam" id="PF03407"/>
    </source>
</evidence>
<dbReference type="InterPro" id="IPR044821">
    <property type="entry name" value="At1g28695/At4g15970-like"/>
</dbReference>
<feature type="domain" description="Nucleotide-diphospho-sugar transferase" evidence="3">
    <location>
        <begin position="145"/>
        <end position="344"/>
    </location>
</feature>
<comment type="caution">
    <text evidence="4">The sequence shown here is derived from an EMBL/GenBank/DDBJ whole genome shotgun (WGS) entry which is preliminary data.</text>
</comment>
<dbReference type="Pfam" id="PF03407">
    <property type="entry name" value="Nucleotid_trans"/>
    <property type="match status" value="1"/>
</dbReference>
<protein>
    <recommendedName>
        <fullName evidence="3">Nucleotide-diphospho-sugar transferase domain-containing protein</fullName>
    </recommendedName>
</protein>
<proteinExistence type="predicted"/>
<feature type="transmembrane region" description="Helical" evidence="2">
    <location>
        <begin position="36"/>
        <end position="56"/>
    </location>
</feature>
<dbReference type="PANTHER" id="PTHR46038">
    <property type="entry name" value="EXPRESSED PROTEIN-RELATED"/>
    <property type="match status" value="1"/>
</dbReference>
<keyword evidence="5" id="KW-1185">Reference proteome</keyword>
<keyword evidence="2" id="KW-0472">Membrane</keyword>
<feature type="compositionally biased region" description="Basic residues" evidence="1">
    <location>
        <begin position="384"/>
        <end position="394"/>
    </location>
</feature>
<evidence type="ECO:0000313" key="5">
    <source>
        <dbReference type="Proteomes" id="UP001293254"/>
    </source>
</evidence>
<keyword evidence="2" id="KW-0812">Transmembrane</keyword>
<dbReference type="EMBL" id="JACGWO010000002">
    <property type="protein sequence ID" value="KAK4435643.1"/>
    <property type="molecule type" value="Genomic_DNA"/>
</dbReference>
<evidence type="ECO:0000256" key="1">
    <source>
        <dbReference type="SAM" id="MobiDB-lite"/>
    </source>
</evidence>
<sequence length="394" mass="45173">MYYDDGSKLGGHFLAEFGGGHHLNPKHTSYSFCNSLLKAVLLFAMITLTGLVFFRAPESPFQLPRSIYSSLHFSSSSVYNSRSCSSADSVSKISEKLWLKQVLERSAMPNRTVIITTLNEAWIEQDSIFDLFLESFTIGNQTNPLLRHLVIIALDPKAFDRCSALQLNCYFLGTEGVNFSNEAHFMTPDYLKMMWRRVDFLRSVLELGYNFVFTDADVMWLRNPFLHFFTDDTDFQIACDHFGGNPDDLNNAPNGGFNYVKSNNRTIEFYKFWYKSREVFPGKHDQEVLNNIKHNPYLKQIGMKIKFLDTAFFGGFCQPSKDLNLVTTMHANCCAGLNNKIHDLTILLEDWQEYLSLPDYIREERPPSWSVPQKCGPASFGSHSPRKKNFGGRR</sequence>
<organism evidence="4 5">
    <name type="scientific">Sesamum alatum</name>
    <dbReference type="NCBI Taxonomy" id="300844"/>
    <lineage>
        <taxon>Eukaryota</taxon>
        <taxon>Viridiplantae</taxon>
        <taxon>Streptophyta</taxon>
        <taxon>Embryophyta</taxon>
        <taxon>Tracheophyta</taxon>
        <taxon>Spermatophyta</taxon>
        <taxon>Magnoliopsida</taxon>
        <taxon>eudicotyledons</taxon>
        <taxon>Gunneridae</taxon>
        <taxon>Pentapetalae</taxon>
        <taxon>asterids</taxon>
        <taxon>lamiids</taxon>
        <taxon>Lamiales</taxon>
        <taxon>Pedaliaceae</taxon>
        <taxon>Sesamum</taxon>
    </lineage>
</organism>
<dbReference type="Proteomes" id="UP001293254">
    <property type="component" value="Unassembled WGS sequence"/>
</dbReference>
<gene>
    <name evidence="4" type="ORF">Salat_0727800</name>
</gene>
<feature type="region of interest" description="Disordered" evidence="1">
    <location>
        <begin position="365"/>
        <end position="394"/>
    </location>
</feature>
<keyword evidence="2" id="KW-1133">Transmembrane helix</keyword>
<dbReference type="AlphaFoldDB" id="A0AAE1YTV8"/>
<evidence type="ECO:0000313" key="4">
    <source>
        <dbReference type="EMBL" id="KAK4435643.1"/>
    </source>
</evidence>
<reference evidence="4" key="1">
    <citation type="submission" date="2020-06" db="EMBL/GenBank/DDBJ databases">
        <authorList>
            <person name="Li T."/>
            <person name="Hu X."/>
            <person name="Zhang T."/>
            <person name="Song X."/>
            <person name="Zhang H."/>
            <person name="Dai N."/>
            <person name="Sheng W."/>
            <person name="Hou X."/>
            <person name="Wei L."/>
        </authorList>
    </citation>
    <scope>NUCLEOTIDE SEQUENCE</scope>
    <source>
        <strain evidence="4">3651</strain>
        <tissue evidence="4">Leaf</tissue>
    </source>
</reference>
<dbReference type="InterPro" id="IPR005069">
    <property type="entry name" value="Nucl-diP-sugar_transferase"/>
</dbReference>